<dbReference type="GO" id="GO:0110001">
    <property type="term" value="C:toxin-antitoxin complex"/>
    <property type="evidence" value="ECO:0007669"/>
    <property type="project" value="InterPro"/>
</dbReference>
<keyword evidence="3" id="KW-0540">Nuclease</keyword>
<keyword evidence="2" id="KW-1277">Toxin-antitoxin system</keyword>
<dbReference type="AlphaFoldDB" id="A0A117M0W9"/>
<accession>A0A117M0W9</accession>
<organism evidence="6 7">
    <name type="scientific">Proteiniphilum acetatigenes</name>
    <dbReference type="NCBI Taxonomy" id="294710"/>
    <lineage>
        <taxon>Bacteria</taxon>
        <taxon>Pseudomonadati</taxon>
        <taxon>Bacteroidota</taxon>
        <taxon>Bacteroidia</taxon>
        <taxon>Bacteroidales</taxon>
        <taxon>Dysgonomonadaceae</taxon>
        <taxon>Proteiniphilum</taxon>
    </lineage>
</organism>
<protein>
    <recommendedName>
        <fullName evidence="8">DUF86 domain-containing protein</fullName>
    </recommendedName>
</protein>
<evidence type="ECO:0000313" key="7">
    <source>
        <dbReference type="Proteomes" id="UP000053860"/>
    </source>
</evidence>
<evidence type="ECO:0000256" key="5">
    <source>
        <dbReference type="ARBA" id="ARBA00022801"/>
    </source>
</evidence>
<dbReference type="Pfam" id="PF01934">
    <property type="entry name" value="HepT-like"/>
    <property type="match status" value="1"/>
</dbReference>
<evidence type="ECO:0000313" key="6">
    <source>
        <dbReference type="EMBL" id="KUK78279.1"/>
    </source>
</evidence>
<keyword evidence="5" id="KW-0378">Hydrolase</keyword>
<dbReference type="GO" id="GO:0000166">
    <property type="term" value="F:nucleotide binding"/>
    <property type="evidence" value="ECO:0007669"/>
    <property type="project" value="UniProtKB-KW"/>
</dbReference>
<gene>
    <name evidence="6" type="ORF">XD92_0413</name>
</gene>
<name>A0A117M0W9_9BACT</name>
<sequence>MRQRTYKMYFDDILTAIDRIFEYTQGYDYIAFKRDYKTVDAVVRNFEILGEAVKNIPGDIKDQYPEVPWDEMYGLRNRISHAYFGIDYEIIWDIITNYLPGNRTQIEKISKEVSD</sequence>
<dbReference type="PANTHER" id="PTHR34139">
    <property type="entry name" value="UPF0331 PROTEIN MJ0127"/>
    <property type="match status" value="1"/>
</dbReference>
<keyword evidence="4" id="KW-0547">Nucleotide-binding</keyword>
<evidence type="ECO:0000256" key="3">
    <source>
        <dbReference type="ARBA" id="ARBA00022722"/>
    </source>
</evidence>
<dbReference type="PATRIC" id="fig|294710.3.peg.651"/>
<evidence type="ECO:0000256" key="1">
    <source>
        <dbReference type="ARBA" id="ARBA00022553"/>
    </source>
</evidence>
<evidence type="ECO:0008006" key="8">
    <source>
        <dbReference type="Google" id="ProtNLM"/>
    </source>
</evidence>
<reference evidence="7" key="1">
    <citation type="journal article" date="2015" name="MBio">
        <title>Genome-Resolved Metagenomic Analysis Reveals Roles for Candidate Phyla and Other Microbial Community Members in Biogeochemical Transformations in Oil Reservoirs.</title>
        <authorList>
            <person name="Hu P."/>
            <person name="Tom L."/>
            <person name="Singh A."/>
            <person name="Thomas B.C."/>
            <person name="Baker B.J."/>
            <person name="Piceno Y.M."/>
            <person name="Andersen G.L."/>
            <person name="Banfield J.F."/>
        </authorList>
    </citation>
    <scope>NUCLEOTIDE SEQUENCE [LARGE SCALE GENOMIC DNA]</scope>
</reference>
<evidence type="ECO:0000256" key="2">
    <source>
        <dbReference type="ARBA" id="ARBA00022649"/>
    </source>
</evidence>
<dbReference type="Proteomes" id="UP000053860">
    <property type="component" value="Unassembled WGS sequence"/>
</dbReference>
<evidence type="ECO:0000256" key="4">
    <source>
        <dbReference type="ARBA" id="ARBA00022741"/>
    </source>
</evidence>
<dbReference type="InterPro" id="IPR051813">
    <property type="entry name" value="HepT_RNase_toxin"/>
</dbReference>
<dbReference type="GO" id="GO:0004540">
    <property type="term" value="F:RNA nuclease activity"/>
    <property type="evidence" value="ECO:0007669"/>
    <property type="project" value="InterPro"/>
</dbReference>
<keyword evidence="1" id="KW-0597">Phosphoprotein</keyword>
<dbReference type="InterPro" id="IPR008201">
    <property type="entry name" value="HepT-like"/>
</dbReference>
<proteinExistence type="predicted"/>
<dbReference type="EMBL" id="LGGN01000051">
    <property type="protein sequence ID" value="KUK78279.1"/>
    <property type="molecule type" value="Genomic_DNA"/>
</dbReference>
<comment type="caution">
    <text evidence="6">The sequence shown here is derived from an EMBL/GenBank/DDBJ whole genome shotgun (WGS) entry which is preliminary data.</text>
</comment>
<dbReference type="GO" id="GO:0016787">
    <property type="term" value="F:hydrolase activity"/>
    <property type="evidence" value="ECO:0007669"/>
    <property type="project" value="UniProtKB-KW"/>
</dbReference>
<dbReference type="PANTHER" id="PTHR34139:SF1">
    <property type="entry name" value="RNASE MJ1380-RELATED"/>
    <property type="match status" value="1"/>
</dbReference>